<evidence type="ECO:0000313" key="3">
    <source>
        <dbReference type="Proteomes" id="UP000076842"/>
    </source>
</evidence>
<accession>A0A165KAS8</accession>
<dbReference type="InParanoid" id="A0A165KAS8"/>
<sequence>MPTAAMHLFMVYSMLKPPRPHIRLFHPFLLPGTATSPAWTLSNRLQLATVCTTDTLPSPTGAGPGRADLAVSGTAADERSRDRDLD</sequence>
<name>A0A165KAS8_9BASI</name>
<gene>
    <name evidence="2" type="ORF">CALCODRAFT_4365</name>
</gene>
<dbReference type="Proteomes" id="UP000076842">
    <property type="component" value="Unassembled WGS sequence"/>
</dbReference>
<evidence type="ECO:0000313" key="2">
    <source>
        <dbReference type="EMBL" id="KZT62903.1"/>
    </source>
</evidence>
<proteinExistence type="predicted"/>
<protein>
    <submittedName>
        <fullName evidence="2">Uncharacterized protein</fullName>
    </submittedName>
</protein>
<organism evidence="2 3">
    <name type="scientific">Calocera cornea HHB12733</name>
    <dbReference type="NCBI Taxonomy" id="1353952"/>
    <lineage>
        <taxon>Eukaryota</taxon>
        <taxon>Fungi</taxon>
        <taxon>Dikarya</taxon>
        <taxon>Basidiomycota</taxon>
        <taxon>Agaricomycotina</taxon>
        <taxon>Dacrymycetes</taxon>
        <taxon>Dacrymycetales</taxon>
        <taxon>Dacrymycetaceae</taxon>
        <taxon>Calocera</taxon>
    </lineage>
</organism>
<feature type="compositionally biased region" description="Basic and acidic residues" evidence="1">
    <location>
        <begin position="76"/>
        <end position="86"/>
    </location>
</feature>
<evidence type="ECO:0000256" key="1">
    <source>
        <dbReference type="SAM" id="MobiDB-lite"/>
    </source>
</evidence>
<dbReference type="EMBL" id="KV423914">
    <property type="protein sequence ID" value="KZT62903.1"/>
    <property type="molecule type" value="Genomic_DNA"/>
</dbReference>
<reference evidence="2 3" key="1">
    <citation type="journal article" date="2016" name="Mol. Biol. Evol.">
        <title>Comparative Genomics of Early-Diverging Mushroom-Forming Fungi Provides Insights into the Origins of Lignocellulose Decay Capabilities.</title>
        <authorList>
            <person name="Nagy L.G."/>
            <person name="Riley R."/>
            <person name="Tritt A."/>
            <person name="Adam C."/>
            <person name="Daum C."/>
            <person name="Floudas D."/>
            <person name="Sun H."/>
            <person name="Yadav J.S."/>
            <person name="Pangilinan J."/>
            <person name="Larsson K.H."/>
            <person name="Matsuura K."/>
            <person name="Barry K."/>
            <person name="Labutti K."/>
            <person name="Kuo R."/>
            <person name="Ohm R.A."/>
            <person name="Bhattacharya S.S."/>
            <person name="Shirouzu T."/>
            <person name="Yoshinaga Y."/>
            <person name="Martin F.M."/>
            <person name="Grigoriev I.V."/>
            <person name="Hibbett D.S."/>
        </authorList>
    </citation>
    <scope>NUCLEOTIDE SEQUENCE [LARGE SCALE GENOMIC DNA]</scope>
    <source>
        <strain evidence="2 3">HHB12733</strain>
    </source>
</reference>
<feature type="region of interest" description="Disordered" evidence="1">
    <location>
        <begin position="55"/>
        <end position="86"/>
    </location>
</feature>
<dbReference type="AlphaFoldDB" id="A0A165KAS8"/>
<keyword evidence="3" id="KW-1185">Reference proteome</keyword>